<evidence type="ECO:0000256" key="4">
    <source>
        <dbReference type="ARBA" id="ARBA00013145"/>
    </source>
</evidence>
<dbReference type="SUPFAM" id="SSF52467">
    <property type="entry name" value="DHS-like NAD/FAD-binding domain"/>
    <property type="match status" value="1"/>
</dbReference>
<dbReference type="Pfam" id="PF02775">
    <property type="entry name" value="TPP_enzyme_C"/>
    <property type="match status" value="1"/>
</dbReference>
<keyword evidence="9 11" id="KW-0786">Thiamine pyrophosphate</keyword>
<dbReference type="AlphaFoldDB" id="A0A1Y1S195"/>
<dbReference type="GO" id="GO:0003984">
    <property type="term" value="F:acetolactate synthase activity"/>
    <property type="evidence" value="ECO:0007669"/>
    <property type="project" value="UniProtKB-EC"/>
</dbReference>
<feature type="domain" description="Thiamine pyrophosphate enzyme N-terminal TPP-binding" evidence="14">
    <location>
        <begin position="1"/>
        <end position="116"/>
    </location>
</feature>
<dbReference type="PROSITE" id="PS00187">
    <property type="entry name" value="TPP_ENZYMES"/>
    <property type="match status" value="1"/>
</dbReference>
<dbReference type="UniPathway" id="UPA00049">
    <property type="reaction ID" value="UER00059"/>
</dbReference>
<dbReference type="CDD" id="cd07035">
    <property type="entry name" value="TPP_PYR_POX_like"/>
    <property type="match status" value="1"/>
</dbReference>
<evidence type="ECO:0000256" key="8">
    <source>
        <dbReference type="ARBA" id="ARBA00022842"/>
    </source>
</evidence>
<keyword evidence="16" id="KW-1185">Reference proteome</keyword>
<keyword evidence="5 11" id="KW-0028">Amino-acid biosynthesis</keyword>
<dbReference type="Pfam" id="PF00205">
    <property type="entry name" value="TPP_enzyme_M"/>
    <property type="match status" value="1"/>
</dbReference>
<dbReference type="GO" id="GO:0005948">
    <property type="term" value="C:acetolactate synthase complex"/>
    <property type="evidence" value="ECO:0007669"/>
    <property type="project" value="TreeGrafter"/>
</dbReference>
<comment type="pathway">
    <text evidence="2 11">Amino-acid biosynthesis; L-valine biosynthesis; L-valine from pyruvate: step 1/4.</text>
</comment>
<comment type="cofactor">
    <cofactor evidence="11">
        <name>Mg(2+)</name>
        <dbReference type="ChEBI" id="CHEBI:18420"/>
    </cofactor>
    <text evidence="11">Binds 1 Mg(2+) ion per subunit.</text>
</comment>
<evidence type="ECO:0000256" key="7">
    <source>
        <dbReference type="ARBA" id="ARBA00022723"/>
    </source>
</evidence>
<dbReference type="EMBL" id="MWQY01000003">
    <property type="protein sequence ID" value="ORC37203.1"/>
    <property type="molecule type" value="Genomic_DNA"/>
</dbReference>
<dbReference type="NCBIfam" id="TIGR00118">
    <property type="entry name" value="acolac_lg"/>
    <property type="match status" value="1"/>
</dbReference>
<dbReference type="PANTHER" id="PTHR18968">
    <property type="entry name" value="THIAMINE PYROPHOSPHATE ENZYMES"/>
    <property type="match status" value="1"/>
</dbReference>
<dbReference type="InterPro" id="IPR000399">
    <property type="entry name" value="TPP-bd_CS"/>
</dbReference>
<organism evidence="15 16">
    <name type="scientific">Marispirochaeta aestuarii</name>
    <dbReference type="NCBI Taxonomy" id="1963862"/>
    <lineage>
        <taxon>Bacteria</taxon>
        <taxon>Pseudomonadati</taxon>
        <taxon>Spirochaetota</taxon>
        <taxon>Spirochaetia</taxon>
        <taxon>Spirochaetales</taxon>
        <taxon>Spirochaetaceae</taxon>
        <taxon>Marispirochaeta</taxon>
    </lineage>
</organism>
<evidence type="ECO:0000256" key="2">
    <source>
        <dbReference type="ARBA" id="ARBA00005025"/>
    </source>
</evidence>
<evidence type="ECO:0000256" key="5">
    <source>
        <dbReference type="ARBA" id="ARBA00022605"/>
    </source>
</evidence>
<comment type="similarity">
    <text evidence="3 11">Belongs to the TPP enzyme family.</text>
</comment>
<evidence type="ECO:0000259" key="14">
    <source>
        <dbReference type="Pfam" id="PF02776"/>
    </source>
</evidence>
<evidence type="ECO:0000256" key="6">
    <source>
        <dbReference type="ARBA" id="ARBA00022679"/>
    </source>
</evidence>
<gene>
    <name evidence="15" type="ORF">B4O97_03160</name>
</gene>
<reference evidence="15 16" key="1">
    <citation type="submission" date="2017-03" db="EMBL/GenBank/DDBJ databases">
        <title>Draft Genome sequence of Marispirochaeta sp. strain JC444.</title>
        <authorList>
            <person name="Shivani Y."/>
            <person name="Subhash Y."/>
            <person name="Sasikala C."/>
            <person name="Ramana C."/>
        </authorList>
    </citation>
    <scope>NUCLEOTIDE SEQUENCE [LARGE SCALE GENOMIC DNA]</scope>
    <source>
        <strain evidence="15 16">JC444</strain>
    </source>
</reference>
<dbReference type="Gene3D" id="3.40.50.1220">
    <property type="entry name" value="TPP-binding domain"/>
    <property type="match status" value="1"/>
</dbReference>
<evidence type="ECO:0000256" key="11">
    <source>
        <dbReference type="RuleBase" id="RU003591"/>
    </source>
</evidence>
<keyword evidence="10 11" id="KW-0100">Branched-chain amino acid biosynthesis</keyword>
<keyword evidence="7 11" id="KW-0479">Metal-binding</keyword>
<comment type="caution">
    <text evidence="15">The sequence shown here is derived from an EMBL/GenBank/DDBJ whole genome shotgun (WGS) entry which is preliminary data.</text>
</comment>
<dbReference type="EC" id="2.2.1.6" evidence="4 11"/>
<evidence type="ECO:0000259" key="12">
    <source>
        <dbReference type="Pfam" id="PF00205"/>
    </source>
</evidence>
<feature type="domain" description="Thiamine pyrophosphate enzyme central" evidence="12">
    <location>
        <begin position="191"/>
        <end position="326"/>
    </location>
</feature>
<evidence type="ECO:0000256" key="10">
    <source>
        <dbReference type="ARBA" id="ARBA00023304"/>
    </source>
</evidence>
<dbReference type="InterPro" id="IPR045229">
    <property type="entry name" value="TPP_enz"/>
</dbReference>
<dbReference type="RefSeq" id="WP_083048253.1">
    <property type="nucleotide sequence ID" value="NZ_MWQY01000003.1"/>
</dbReference>
<evidence type="ECO:0000313" key="16">
    <source>
        <dbReference type="Proteomes" id="UP000192343"/>
    </source>
</evidence>
<dbReference type="InterPro" id="IPR012000">
    <property type="entry name" value="Thiamin_PyroP_enz_cen_dom"/>
</dbReference>
<dbReference type="FunFam" id="3.40.50.1220:FF:000008">
    <property type="entry name" value="Acetolactate synthase"/>
    <property type="match status" value="1"/>
</dbReference>
<dbReference type="InterPro" id="IPR029061">
    <property type="entry name" value="THDP-binding"/>
</dbReference>
<dbReference type="FunFam" id="3.40.50.970:FF:000007">
    <property type="entry name" value="Acetolactate synthase"/>
    <property type="match status" value="1"/>
</dbReference>
<protein>
    <recommendedName>
        <fullName evidence="4 11">Acetolactate synthase</fullName>
        <ecNumber evidence="4 11">2.2.1.6</ecNumber>
    </recommendedName>
</protein>
<accession>A0A1Y1S195</accession>
<keyword evidence="8 11" id="KW-0460">Magnesium</keyword>
<dbReference type="PANTHER" id="PTHR18968:SF13">
    <property type="entry name" value="ACETOLACTATE SYNTHASE CATALYTIC SUBUNIT, MITOCHONDRIAL"/>
    <property type="match status" value="1"/>
</dbReference>
<comment type="pathway">
    <text evidence="1 11">Amino-acid biosynthesis; L-isoleucine biosynthesis; L-isoleucine from 2-oxobutanoate: step 1/4.</text>
</comment>
<name>A0A1Y1S195_9SPIO</name>
<dbReference type="InterPro" id="IPR029035">
    <property type="entry name" value="DHS-like_NAD/FAD-binding_dom"/>
</dbReference>
<dbReference type="GO" id="GO:0009099">
    <property type="term" value="P:L-valine biosynthetic process"/>
    <property type="evidence" value="ECO:0007669"/>
    <property type="project" value="UniProtKB-UniPathway"/>
</dbReference>
<dbReference type="Pfam" id="PF02776">
    <property type="entry name" value="TPP_enzyme_N"/>
    <property type="match status" value="1"/>
</dbReference>
<dbReference type="GO" id="GO:0050660">
    <property type="term" value="F:flavin adenine dinucleotide binding"/>
    <property type="evidence" value="ECO:0007669"/>
    <property type="project" value="InterPro"/>
</dbReference>
<dbReference type="CDD" id="cd02015">
    <property type="entry name" value="TPP_AHAS"/>
    <property type="match status" value="1"/>
</dbReference>
<dbReference type="InterPro" id="IPR039368">
    <property type="entry name" value="AHAS_TPP"/>
</dbReference>
<dbReference type="GO" id="GO:0009097">
    <property type="term" value="P:isoleucine biosynthetic process"/>
    <property type="evidence" value="ECO:0007669"/>
    <property type="project" value="UniProtKB-UniPathway"/>
</dbReference>
<evidence type="ECO:0000259" key="13">
    <source>
        <dbReference type="Pfam" id="PF02775"/>
    </source>
</evidence>
<dbReference type="Proteomes" id="UP000192343">
    <property type="component" value="Unassembled WGS sequence"/>
</dbReference>
<proteinExistence type="inferred from homology"/>
<dbReference type="InterPro" id="IPR012001">
    <property type="entry name" value="Thiamin_PyroP_enz_TPP-bd_dom"/>
</dbReference>
<keyword evidence="6 11" id="KW-0808">Transferase</keyword>
<evidence type="ECO:0000256" key="1">
    <source>
        <dbReference type="ARBA" id="ARBA00004974"/>
    </source>
</evidence>
<dbReference type="STRING" id="1963862.B4O97_03160"/>
<comment type="cofactor">
    <cofactor evidence="11">
        <name>thiamine diphosphate</name>
        <dbReference type="ChEBI" id="CHEBI:58937"/>
    </cofactor>
    <text evidence="11">Binds 1 thiamine pyrophosphate per subunit.</text>
</comment>
<dbReference type="InterPro" id="IPR011766">
    <property type="entry name" value="TPP_enzyme_TPP-bd"/>
</dbReference>
<dbReference type="SUPFAM" id="SSF52518">
    <property type="entry name" value="Thiamin diphosphate-binding fold (THDP-binding)"/>
    <property type="match status" value="2"/>
</dbReference>
<dbReference type="GO" id="GO:0000287">
    <property type="term" value="F:magnesium ion binding"/>
    <property type="evidence" value="ECO:0007669"/>
    <property type="project" value="UniProtKB-UniRule"/>
</dbReference>
<dbReference type="Gene3D" id="3.40.50.970">
    <property type="match status" value="2"/>
</dbReference>
<dbReference type="InterPro" id="IPR012846">
    <property type="entry name" value="Acetolactate_synth_lsu"/>
</dbReference>
<evidence type="ECO:0000313" key="15">
    <source>
        <dbReference type="EMBL" id="ORC37203.1"/>
    </source>
</evidence>
<dbReference type="OrthoDB" id="4494979at2"/>
<evidence type="ECO:0000256" key="3">
    <source>
        <dbReference type="ARBA" id="ARBA00007812"/>
    </source>
</evidence>
<dbReference type="GO" id="GO:0030976">
    <property type="term" value="F:thiamine pyrophosphate binding"/>
    <property type="evidence" value="ECO:0007669"/>
    <property type="project" value="UniProtKB-UniRule"/>
</dbReference>
<comment type="catalytic activity">
    <reaction evidence="11">
        <text>2 pyruvate + H(+) = (2S)-2-acetolactate + CO2</text>
        <dbReference type="Rhea" id="RHEA:25249"/>
        <dbReference type="ChEBI" id="CHEBI:15361"/>
        <dbReference type="ChEBI" id="CHEBI:15378"/>
        <dbReference type="ChEBI" id="CHEBI:16526"/>
        <dbReference type="ChEBI" id="CHEBI:58476"/>
        <dbReference type="EC" id="2.2.1.6"/>
    </reaction>
</comment>
<feature type="domain" description="Thiamine pyrophosphate enzyme TPP-binding" evidence="13">
    <location>
        <begin position="385"/>
        <end position="554"/>
    </location>
</feature>
<evidence type="ECO:0000256" key="9">
    <source>
        <dbReference type="ARBA" id="ARBA00023052"/>
    </source>
</evidence>
<dbReference type="UniPathway" id="UPA00047">
    <property type="reaction ID" value="UER00055"/>
</dbReference>
<sequence>MKGTEVIVEALKKERVEIVFGYPGGAVIPLFDQLYGEKSIRLVLTRHEQAAVHAADGYARSTGRPGVCIVTSGPGATNTVTGLATANFDSVPLVCISGQVPRQMIGNDAFQEADTVGITRPVTKHNYLVTDVDKLGRIVREGFFIASSGRPGPVVIDVPKDIMTSDTRKAIPETVHIRGYNPVTSGHAVQIKRAATAINKARRPLIFAGGGLHIANAAEELKELLEKISVPMVTSLMGIGAVPADHPLNLGMIGMHGSYAANMAVQKADLLLGIGVRFDDRATGDLSRFAPEAQIIHIDIDPAAIARNVPVSIPIVGDAKQTLTDLMPLVERRAPEEWLAEVRNWSKYYKSLDEVSTDNSDDLTARRTIQLLGKTFPDAIVSTEVGQNQMWAAQFFPFTRSRSWLTSGGLGTMGYGFPAAIGAQAGNPDQKVLVIAGDGSIQMNIQELATAVLDGFPVIIAILNNGYLGMVRQWQELFYNRRYAKTCLEAGIDCPPDCSDPRVPGAGCPPYVPDFVALAEAYGAVGLRAATVSEAVKAVETAAAEKDRPVIIDFIIPREENVWPMVAPGAALHEMLGKGGPL</sequence>